<dbReference type="Proteomes" id="UP000230543">
    <property type="component" value="Unassembled WGS sequence"/>
</dbReference>
<feature type="transmembrane region" description="Helical" evidence="1">
    <location>
        <begin position="89"/>
        <end position="107"/>
    </location>
</feature>
<sequence>MADNQKLSTITLPPVNGTIYDRNEIARIDVINQWIKVHFIQADWLIFKYYCKTVIVFPLEILGFFFIAAIFWVGWITELLVRLVDEKKNGLSVLCGIILGILVGNWAHYVGLQILSCWIIGLSSGVGLVIASYYAKKFKSAIDDGLKAAANWLANWMIESPNKWSEH</sequence>
<accession>A0A2M6WCB3</accession>
<keyword evidence="1" id="KW-0812">Transmembrane</keyword>
<name>A0A2M6WCB3_9BACT</name>
<evidence type="ECO:0000313" key="3">
    <source>
        <dbReference type="Proteomes" id="UP000230543"/>
    </source>
</evidence>
<evidence type="ECO:0000256" key="1">
    <source>
        <dbReference type="SAM" id="Phobius"/>
    </source>
</evidence>
<comment type="caution">
    <text evidence="2">The sequence shown here is derived from an EMBL/GenBank/DDBJ whole genome shotgun (WGS) entry which is preliminary data.</text>
</comment>
<organism evidence="2 3">
    <name type="scientific">Candidatus Komeilibacteria bacterium CG10_big_fil_rev_8_21_14_0_10_41_13</name>
    <dbReference type="NCBI Taxonomy" id="1974476"/>
    <lineage>
        <taxon>Bacteria</taxon>
        <taxon>Candidatus Komeiliibacteriota</taxon>
    </lineage>
</organism>
<proteinExistence type="predicted"/>
<evidence type="ECO:0000313" key="2">
    <source>
        <dbReference type="EMBL" id="PIT90345.1"/>
    </source>
</evidence>
<protein>
    <submittedName>
        <fullName evidence="2">Uncharacterized protein</fullName>
    </submittedName>
</protein>
<keyword evidence="1" id="KW-1133">Transmembrane helix</keyword>
<dbReference type="EMBL" id="PFBO01000096">
    <property type="protein sequence ID" value="PIT90345.1"/>
    <property type="molecule type" value="Genomic_DNA"/>
</dbReference>
<dbReference type="AlphaFoldDB" id="A0A2M6WCB3"/>
<feature type="transmembrane region" description="Helical" evidence="1">
    <location>
        <begin position="54"/>
        <end position="77"/>
    </location>
</feature>
<feature type="transmembrane region" description="Helical" evidence="1">
    <location>
        <begin position="113"/>
        <end position="135"/>
    </location>
</feature>
<keyword evidence="1" id="KW-0472">Membrane</keyword>
<reference evidence="3" key="1">
    <citation type="submission" date="2017-09" db="EMBL/GenBank/DDBJ databases">
        <title>Depth-based differentiation of microbial function through sediment-hosted aquifers and enrichment of novel symbionts in the deep terrestrial subsurface.</title>
        <authorList>
            <person name="Probst A.J."/>
            <person name="Ladd B."/>
            <person name="Jarett J.K."/>
            <person name="Geller-Mcgrath D.E."/>
            <person name="Sieber C.M.K."/>
            <person name="Emerson J.B."/>
            <person name="Anantharaman K."/>
            <person name="Thomas B.C."/>
            <person name="Malmstrom R."/>
            <person name="Stieglmeier M."/>
            <person name="Klingl A."/>
            <person name="Woyke T."/>
            <person name="Ryan C.M."/>
            <person name="Banfield J.F."/>
        </authorList>
    </citation>
    <scope>NUCLEOTIDE SEQUENCE [LARGE SCALE GENOMIC DNA]</scope>
</reference>
<gene>
    <name evidence="2" type="ORF">COU22_02690</name>
</gene>